<evidence type="ECO:0000256" key="5">
    <source>
        <dbReference type="PIRNR" id="PIRNR016262"/>
    </source>
</evidence>
<comment type="catalytic activity">
    <reaction evidence="5">
        <text>octanoyl-[ACP] + L-lysyl-[protein] = N(6)-octanoyl-L-lysyl-[protein] + holo-[ACP] + H(+)</text>
        <dbReference type="Rhea" id="RHEA:17665"/>
        <dbReference type="Rhea" id="RHEA-COMP:9636"/>
        <dbReference type="Rhea" id="RHEA-COMP:9685"/>
        <dbReference type="Rhea" id="RHEA-COMP:9752"/>
        <dbReference type="Rhea" id="RHEA-COMP:9928"/>
        <dbReference type="ChEBI" id="CHEBI:15378"/>
        <dbReference type="ChEBI" id="CHEBI:29969"/>
        <dbReference type="ChEBI" id="CHEBI:64479"/>
        <dbReference type="ChEBI" id="CHEBI:78463"/>
        <dbReference type="ChEBI" id="CHEBI:78809"/>
        <dbReference type="EC" id="2.3.1.181"/>
    </reaction>
</comment>
<evidence type="ECO:0000256" key="8">
    <source>
        <dbReference type="PIRSR" id="PIRSR016262-3"/>
    </source>
</evidence>
<dbReference type="InterPro" id="IPR045864">
    <property type="entry name" value="aa-tRNA-synth_II/BPL/LPL"/>
</dbReference>
<comment type="function">
    <text evidence="5">Catalyzes the transfer of endogenously produced octanoic acid from octanoyl-acyl-carrier-protein onto the lipoyl domains of lipoate-dependent enzymes. Lipoyl-ACP can also act as a substrate although octanoyl-ACP is likely to be the physiological substrate.</text>
</comment>
<evidence type="ECO:0000259" key="9">
    <source>
        <dbReference type="PROSITE" id="PS51733"/>
    </source>
</evidence>
<dbReference type="Pfam" id="PF21948">
    <property type="entry name" value="LplA-B_cat"/>
    <property type="match status" value="1"/>
</dbReference>
<dbReference type="PANTHER" id="PTHR10993:SF7">
    <property type="entry name" value="LIPOYLTRANSFERASE 2, MITOCHONDRIAL-RELATED"/>
    <property type="match status" value="1"/>
</dbReference>
<evidence type="ECO:0000256" key="4">
    <source>
        <dbReference type="ARBA" id="ARBA00023315"/>
    </source>
</evidence>
<dbReference type="InterPro" id="IPR004143">
    <property type="entry name" value="BPL_LPL_catalytic"/>
</dbReference>
<comment type="pathway">
    <text evidence="1 5">Protein modification; protein lipoylation via endogenous pathway; protein N(6)-(lipoyl)lysine from octanoyl-[acyl-carrier-protein]: step 1/2.</text>
</comment>
<evidence type="ECO:0000256" key="7">
    <source>
        <dbReference type="PIRSR" id="PIRSR016262-2"/>
    </source>
</evidence>
<feature type="binding site" evidence="7">
    <location>
        <begin position="197"/>
        <end position="199"/>
    </location>
    <ligand>
        <name>substrate</name>
    </ligand>
</feature>
<organism evidence="10 11">
    <name type="scientific">[Torrubiella] hemipterigena</name>
    <dbReference type="NCBI Taxonomy" id="1531966"/>
    <lineage>
        <taxon>Eukaryota</taxon>
        <taxon>Fungi</taxon>
        <taxon>Dikarya</taxon>
        <taxon>Ascomycota</taxon>
        <taxon>Pezizomycotina</taxon>
        <taxon>Sordariomycetes</taxon>
        <taxon>Hypocreomycetidae</taxon>
        <taxon>Hypocreales</taxon>
        <taxon>Clavicipitaceae</taxon>
        <taxon>Clavicipitaceae incertae sedis</taxon>
        <taxon>'Torrubiella' clade</taxon>
    </lineage>
</organism>
<dbReference type="Gene3D" id="3.30.930.10">
    <property type="entry name" value="Bira Bifunctional Protein, Domain 2"/>
    <property type="match status" value="1"/>
</dbReference>
<dbReference type="AlphaFoldDB" id="A0A0A1TD00"/>
<evidence type="ECO:0000256" key="6">
    <source>
        <dbReference type="PIRSR" id="PIRSR016262-1"/>
    </source>
</evidence>
<keyword evidence="4 5" id="KW-0012">Acyltransferase</keyword>
<evidence type="ECO:0000313" key="11">
    <source>
        <dbReference type="Proteomes" id="UP000039046"/>
    </source>
</evidence>
<dbReference type="STRING" id="1531966.A0A0A1TD00"/>
<dbReference type="GO" id="GO:0033819">
    <property type="term" value="F:lipoyl(octanoyl) transferase activity"/>
    <property type="evidence" value="ECO:0007669"/>
    <property type="project" value="UniProtKB-EC"/>
</dbReference>
<evidence type="ECO:0000256" key="3">
    <source>
        <dbReference type="ARBA" id="ARBA00022679"/>
    </source>
</evidence>
<sequence length="281" mass="31535">MLPFRQCRGVPALQSIRSYSTTSLINHKHLSASSPTPYSEAEAIQEDHRARFLASKADPSLRVPRPLLLSFEAQPTFTLGRRQEALPQHHVDRLQRPLRTRLANRSPELDDEFQPLVTKTNRGGLTTYHGPGQLVFWPVIDMHSPLYAKFGVASYAAHLESTTRRFLRDIFGIRTYTNPDEPGVWVKTDGAERKIAALGVHHRRYVTALGTAVNIDIPVTGGEDVNPWARFVPCGLEGKLVTSALQEGATGQFEMEKLARLWAERFEEGLVDPAKRVYDEA</sequence>
<name>A0A0A1TD00_9HYPO</name>
<dbReference type="UniPathway" id="UPA00538">
    <property type="reaction ID" value="UER00592"/>
</dbReference>
<evidence type="ECO:0000256" key="2">
    <source>
        <dbReference type="ARBA" id="ARBA00007907"/>
    </source>
</evidence>
<dbReference type="SUPFAM" id="SSF55681">
    <property type="entry name" value="Class II aaRS and biotin synthetases"/>
    <property type="match status" value="1"/>
</dbReference>
<comment type="similarity">
    <text evidence="2 5">Belongs to the LipB family.</text>
</comment>
<feature type="site" description="Lowers pKa of active site Cys" evidence="8">
    <location>
        <position position="194"/>
    </location>
</feature>
<feature type="domain" description="BPL/LPL catalytic" evidence="9">
    <location>
        <begin position="62"/>
        <end position="274"/>
    </location>
</feature>
<accession>A0A0A1TD00</accession>
<feature type="binding site" evidence="7">
    <location>
        <begin position="122"/>
        <end position="129"/>
    </location>
    <ligand>
        <name>substrate</name>
    </ligand>
</feature>
<proteinExistence type="inferred from homology"/>
<dbReference type="OrthoDB" id="19908at2759"/>
<feature type="binding site" evidence="7">
    <location>
        <begin position="210"/>
        <end position="212"/>
    </location>
    <ligand>
        <name>substrate</name>
    </ligand>
</feature>
<reference evidence="10 11" key="1">
    <citation type="journal article" date="2015" name="Genome Announc.">
        <title>Draft Genome Sequence and Gene Annotation of the Entomopathogenic Fungus Verticillium hemipterigenum.</title>
        <authorList>
            <person name="Horn F."/>
            <person name="Habel A."/>
            <person name="Scharf D.H."/>
            <person name="Dworschak J."/>
            <person name="Brakhage A.A."/>
            <person name="Guthke R."/>
            <person name="Hertweck C."/>
            <person name="Linde J."/>
        </authorList>
    </citation>
    <scope>NUCLEOTIDE SEQUENCE [LARGE SCALE GENOMIC DNA]</scope>
</reference>
<dbReference type="EC" id="2.3.1.181" evidence="5"/>
<evidence type="ECO:0000313" key="10">
    <source>
        <dbReference type="EMBL" id="CEJ86482.1"/>
    </source>
</evidence>
<protein>
    <recommendedName>
        <fullName evidence="5">Octanoyltransferase</fullName>
        <ecNumber evidence="5">2.3.1.181</ecNumber>
    </recommendedName>
</protein>
<gene>
    <name evidence="10" type="ORF">VHEMI04119</name>
</gene>
<keyword evidence="3 5" id="KW-0808">Transferase</keyword>
<dbReference type="GO" id="GO:0009249">
    <property type="term" value="P:protein lipoylation"/>
    <property type="evidence" value="ECO:0007669"/>
    <property type="project" value="InterPro"/>
</dbReference>
<evidence type="ECO:0000256" key="1">
    <source>
        <dbReference type="ARBA" id="ARBA00004821"/>
    </source>
</evidence>
<keyword evidence="11" id="KW-1185">Reference proteome</keyword>
<dbReference type="HOGENOM" id="CLU_035168_0_2_1"/>
<dbReference type="Proteomes" id="UP000039046">
    <property type="component" value="Unassembled WGS sequence"/>
</dbReference>
<dbReference type="InterPro" id="IPR000544">
    <property type="entry name" value="Octanoyltransferase"/>
</dbReference>
<feature type="active site" description="Acyl-thioester intermediate" evidence="6">
    <location>
        <position position="234"/>
    </location>
</feature>
<dbReference type="PANTHER" id="PTHR10993">
    <property type="entry name" value="OCTANOYLTRANSFERASE"/>
    <property type="match status" value="1"/>
</dbReference>
<dbReference type="NCBIfam" id="TIGR00214">
    <property type="entry name" value="lipB"/>
    <property type="match status" value="1"/>
</dbReference>
<dbReference type="PIRSF" id="PIRSF016262">
    <property type="entry name" value="LPLase"/>
    <property type="match status" value="1"/>
</dbReference>
<dbReference type="PROSITE" id="PS51733">
    <property type="entry name" value="BPL_LPL_CATALYTIC"/>
    <property type="match status" value="1"/>
</dbReference>
<dbReference type="EMBL" id="CDHN01000002">
    <property type="protein sequence ID" value="CEJ86482.1"/>
    <property type="molecule type" value="Genomic_DNA"/>
</dbReference>